<dbReference type="GO" id="GO:0009279">
    <property type="term" value="C:cell outer membrane"/>
    <property type="evidence" value="ECO:0007669"/>
    <property type="project" value="UniProtKB-SubCell"/>
</dbReference>
<evidence type="ECO:0000259" key="7">
    <source>
        <dbReference type="PROSITE" id="PS51123"/>
    </source>
</evidence>
<dbReference type="SUPFAM" id="SSF103088">
    <property type="entry name" value="OmpA-like"/>
    <property type="match status" value="1"/>
</dbReference>
<feature type="chain" id="PRO_5032948685" evidence="6">
    <location>
        <begin position="19"/>
        <end position="355"/>
    </location>
</feature>
<evidence type="ECO:0000256" key="4">
    <source>
        <dbReference type="PROSITE-ProRule" id="PRU00473"/>
    </source>
</evidence>
<evidence type="ECO:0000256" key="3">
    <source>
        <dbReference type="ARBA" id="ARBA00023237"/>
    </source>
</evidence>
<sequence length="355" mass="38228">MKRLLSLFLLLCSGIALGDASIPKADIAGAKDSPLLGRYAGALIVSYETKEFDELTLPLGPLKRVADANKRDAHNNNVFEPTQSRQLEGRRTRLVYLLPAGVSPLQAIRNYQNDAAAKGGKTLFECKSPDCGGDPARTSSGGGGDQSIAMVLWPENRVKEAAFTNGNCAQTSRTSEQRYASLDLPKGNAVAAVLAFSLKDDLYCKAFHDRTVVIVDLLEQQAMAQKMVTVKAEEMAQAINTGGRVALYGLYFDSGKADVKPESRDTLEQIARLLTSNQGLNLLVVGHTDNVGGFAANMDLSRRRAEAVIGVLASQYKIDRKRLTPVGVSFASPVASNSSEDGKAKNRRVELVPNN</sequence>
<dbReference type="InterPro" id="IPR050330">
    <property type="entry name" value="Bact_OuterMem_StrucFunc"/>
</dbReference>
<dbReference type="InterPro" id="IPR006665">
    <property type="entry name" value="OmpA-like"/>
</dbReference>
<evidence type="ECO:0000256" key="2">
    <source>
        <dbReference type="ARBA" id="ARBA00023136"/>
    </source>
</evidence>
<protein>
    <submittedName>
        <fullName evidence="8">Outer membrane protein OmpA-like peptidoglycan-associated protein</fullName>
    </submittedName>
</protein>
<gene>
    <name evidence="8" type="ORF">GGR36_000299</name>
</gene>
<dbReference type="AlphaFoldDB" id="A0A840BBS3"/>
<feature type="compositionally biased region" description="Basic and acidic residues" evidence="5">
    <location>
        <begin position="340"/>
        <end position="355"/>
    </location>
</feature>
<proteinExistence type="predicted"/>
<dbReference type="EMBL" id="JACIET010000001">
    <property type="protein sequence ID" value="MBB4010991.1"/>
    <property type="molecule type" value="Genomic_DNA"/>
</dbReference>
<comment type="subcellular location">
    <subcellularLocation>
        <location evidence="1">Cell outer membrane</location>
    </subcellularLocation>
</comment>
<evidence type="ECO:0000256" key="6">
    <source>
        <dbReference type="SAM" id="SignalP"/>
    </source>
</evidence>
<keyword evidence="2 4" id="KW-0472">Membrane</keyword>
<dbReference type="PROSITE" id="PS51123">
    <property type="entry name" value="OMPA_2"/>
    <property type="match status" value="1"/>
</dbReference>
<reference evidence="8 9" key="1">
    <citation type="submission" date="2020-08" db="EMBL/GenBank/DDBJ databases">
        <title>Genomic Encyclopedia of Type Strains, Phase IV (KMG-IV): sequencing the most valuable type-strain genomes for metagenomic binning, comparative biology and taxonomic classification.</title>
        <authorList>
            <person name="Goeker M."/>
        </authorList>
    </citation>
    <scope>NUCLEOTIDE SEQUENCE [LARGE SCALE GENOMIC DNA]</scope>
    <source>
        <strain evidence="8 9">DSM 106739</strain>
    </source>
</reference>
<organism evidence="8 9">
    <name type="scientific">Niveibacterium umoris</name>
    <dbReference type="NCBI Taxonomy" id="1193620"/>
    <lineage>
        <taxon>Bacteria</taxon>
        <taxon>Pseudomonadati</taxon>
        <taxon>Pseudomonadota</taxon>
        <taxon>Betaproteobacteria</taxon>
        <taxon>Rhodocyclales</taxon>
        <taxon>Rhodocyclaceae</taxon>
        <taxon>Niveibacterium</taxon>
    </lineage>
</organism>
<dbReference type="PANTHER" id="PTHR30329:SF21">
    <property type="entry name" value="LIPOPROTEIN YIAD-RELATED"/>
    <property type="match status" value="1"/>
</dbReference>
<dbReference type="Pfam" id="PF16234">
    <property type="entry name" value="DUF4892"/>
    <property type="match status" value="1"/>
</dbReference>
<dbReference type="PRINTS" id="PR01021">
    <property type="entry name" value="OMPADOMAIN"/>
</dbReference>
<dbReference type="RefSeq" id="WP_183631152.1">
    <property type="nucleotide sequence ID" value="NZ_BAABLE010000011.1"/>
</dbReference>
<evidence type="ECO:0000256" key="1">
    <source>
        <dbReference type="ARBA" id="ARBA00004442"/>
    </source>
</evidence>
<dbReference type="Gene3D" id="3.30.1330.60">
    <property type="entry name" value="OmpA-like domain"/>
    <property type="match status" value="1"/>
</dbReference>
<dbReference type="InterPro" id="IPR006664">
    <property type="entry name" value="OMP_bac"/>
</dbReference>
<feature type="region of interest" description="Disordered" evidence="5">
    <location>
        <begin position="334"/>
        <end position="355"/>
    </location>
</feature>
<evidence type="ECO:0000313" key="8">
    <source>
        <dbReference type="EMBL" id="MBB4010991.1"/>
    </source>
</evidence>
<dbReference type="Pfam" id="PF00691">
    <property type="entry name" value="OmpA"/>
    <property type="match status" value="1"/>
</dbReference>
<evidence type="ECO:0000313" key="9">
    <source>
        <dbReference type="Proteomes" id="UP000561045"/>
    </source>
</evidence>
<keyword evidence="6" id="KW-0732">Signal</keyword>
<dbReference type="Proteomes" id="UP000561045">
    <property type="component" value="Unassembled WGS sequence"/>
</dbReference>
<dbReference type="CDD" id="cd07185">
    <property type="entry name" value="OmpA_C-like"/>
    <property type="match status" value="1"/>
</dbReference>
<dbReference type="PANTHER" id="PTHR30329">
    <property type="entry name" value="STATOR ELEMENT OF FLAGELLAR MOTOR COMPLEX"/>
    <property type="match status" value="1"/>
</dbReference>
<comment type="caution">
    <text evidence="8">The sequence shown here is derived from an EMBL/GenBank/DDBJ whole genome shotgun (WGS) entry which is preliminary data.</text>
</comment>
<dbReference type="InterPro" id="IPR032608">
    <property type="entry name" value="DUF4892"/>
</dbReference>
<dbReference type="InterPro" id="IPR036737">
    <property type="entry name" value="OmpA-like_sf"/>
</dbReference>
<feature type="domain" description="OmpA-like" evidence="7">
    <location>
        <begin position="239"/>
        <end position="355"/>
    </location>
</feature>
<keyword evidence="3" id="KW-0998">Cell outer membrane</keyword>
<name>A0A840BBS3_9RHOO</name>
<keyword evidence="9" id="KW-1185">Reference proteome</keyword>
<accession>A0A840BBS3</accession>
<evidence type="ECO:0000256" key="5">
    <source>
        <dbReference type="SAM" id="MobiDB-lite"/>
    </source>
</evidence>
<feature type="signal peptide" evidence="6">
    <location>
        <begin position="1"/>
        <end position="18"/>
    </location>
</feature>